<sequence length="391" mass="43951">MTTHGRFLIGWVFLMLLQSSGAQAWELIEDRLFFNTYGTLGLAVLDHDDVVLANIQNQTIDDQPSASFDSRVGLQLDYRVADEWSITWQGLATKDGPSSYTLETKWAYLSYDATPWLNLRLGRFITPLYQISEQRYVGYSQPWARPPLEVYGNENQFDVSDGLWAKLILPTTRVTSVIEVFVTRLEDEVADIDVELSPIVGVAFSVSYQHLDVRLMSARLPISLHGGTLDSLANLLQQPTADHRYDLDDTLWYYDLGLQYSDLKWLGMVEYIQNRVDSYYYPEIEAYSVTAGRYAGAFLVYAVYSRRVSLNNNAENGLTGGASVVANGLIADRNSRDQSTIGLGARWDAMAGVAIKGQWDHIQVKPGDRGGFDQAPHGHVNMFTVSVDWAF</sequence>
<keyword evidence="3" id="KW-1185">Reference proteome</keyword>
<name>A0A1H3CBQ4_9GAMM</name>
<evidence type="ECO:0000313" key="2">
    <source>
        <dbReference type="EMBL" id="SDX51553.1"/>
    </source>
</evidence>
<protein>
    <recommendedName>
        <fullName evidence="4">Porin</fullName>
    </recommendedName>
</protein>
<reference evidence="2 3" key="1">
    <citation type="submission" date="2016-10" db="EMBL/GenBank/DDBJ databases">
        <authorList>
            <person name="de Groot N.N."/>
        </authorList>
    </citation>
    <scope>NUCLEOTIDE SEQUENCE [LARGE SCALE GENOMIC DNA]</scope>
    <source>
        <strain evidence="2 3">CGMCC 1.7059</strain>
    </source>
</reference>
<evidence type="ECO:0008006" key="4">
    <source>
        <dbReference type="Google" id="ProtNLM"/>
    </source>
</evidence>
<dbReference type="RefSeq" id="WP_091812274.1">
    <property type="nucleotide sequence ID" value="NZ_FNNE01000004.1"/>
</dbReference>
<dbReference type="EMBL" id="FNNE01000004">
    <property type="protein sequence ID" value="SDW73918.1"/>
    <property type="molecule type" value="Genomic_DNA"/>
</dbReference>
<dbReference type="AlphaFoldDB" id="A0A1H3CBQ4"/>
<dbReference type="OrthoDB" id="197869at2"/>
<dbReference type="SUPFAM" id="SSF56935">
    <property type="entry name" value="Porins"/>
    <property type="match status" value="1"/>
</dbReference>
<gene>
    <name evidence="1" type="ORF">SAMN04487960_10413</name>
    <name evidence="2" type="ORF">SAMN04487960_110112</name>
</gene>
<dbReference type="Proteomes" id="UP000199675">
    <property type="component" value="Unassembled WGS sequence"/>
</dbReference>
<evidence type="ECO:0000313" key="1">
    <source>
        <dbReference type="EMBL" id="SDW73918.1"/>
    </source>
</evidence>
<dbReference type="EMBL" id="FNNE01000010">
    <property type="protein sequence ID" value="SDX51553.1"/>
    <property type="molecule type" value="Genomic_DNA"/>
</dbReference>
<accession>A0A1H3CBQ4</accession>
<dbReference type="STRING" id="488533.SAMN04487960_10413"/>
<proteinExistence type="predicted"/>
<organism evidence="2 3">
    <name type="scientific">Marinobacter mobilis</name>
    <dbReference type="NCBI Taxonomy" id="488533"/>
    <lineage>
        <taxon>Bacteria</taxon>
        <taxon>Pseudomonadati</taxon>
        <taxon>Pseudomonadota</taxon>
        <taxon>Gammaproteobacteria</taxon>
        <taxon>Pseudomonadales</taxon>
        <taxon>Marinobacteraceae</taxon>
        <taxon>Marinobacter</taxon>
    </lineage>
</organism>
<evidence type="ECO:0000313" key="3">
    <source>
        <dbReference type="Proteomes" id="UP000199675"/>
    </source>
</evidence>